<evidence type="ECO:0000313" key="2">
    <source>
        <dbReference type="WBParaSite" id="maker-uti_cns_0000246-snap-gene-1.14-mRNA-1"/>
    </source>
</evidence>
<evidence type="ECO:0000313" key="1">
    <source>
        <dbReference type="Proteomes" id="UP000095280"/>
    </source>
</evidence>
<dbReference type="OrthoDB" id="277011at2759"/>
<reference evidence="2" key="1">
    <citation type="submission" date="2016-11" db="UniProtKB">
        <authorList>
            <consortium name="WormBaseParasite"/>
        </authorList>
    </citation>
    <scope>IDENTIFICATION</scope>
</reference>
<dbReference type="InterPro" id="IPR011948">
    <property type="entry name" value="Dullard_phosphatase"/>
</dbReference>
<dbReference type="SMART" id="SM00577">
    <property type="entry name" value="CPDc"/>
    <property type="match status" value="1"/>
</dbReference>
<accession>A0A1I8FY52</accession>
<dbReference type="NCBIfam" id="TIGR02251">
    <property type="entry name" value="HIF-SF_euk"/>
    <property type="match status" value="1"/>
</dbReference>
<protein>
    <submittedName>
        <fullName evidence="2">FCP1 homology domain-containing protein</fullName>
    </submittedName>
</protein>
<dbReference type="STRING" id="282301.A0A1I8FY52"/>
<keyword evidence="1" id="KW-1185">Reference proteome</keyword>
<dbReference type="SUPFAM" id="SSF56784">
    <property type="entry name" value="HAD-like"/>
    <property type="match status" value="1"/>
</dbReference>
<dbReference type="Pfam" id="PF03031">
    <property type="entry name" value="NIF"/>
    <property type="match status" value="1"/>
</dbReference>
<dbReference type="InterPro" id="IPR050365">
    <property type="entry name" value="TIM50"/>
</dbReference>
<dbReference type="AlphaFoldDB" id="A0A1I8FY52"/>
<name>A0A1I8FY52_9PLAT</name>
<dbReference type="CDD" id="cd07521">
    <property type="entry name" value="HAD_FCP1-like"/>
    <property type="match status" value="1"/>
</dbReference>
<dbReference type="InterPro" id="IPR004274">
    <property type="entry name" value="FCP1_dom"/>
</dbReference>
<dbReference type="GO" id="GO:0016791">
    <property type="term" value="F:phosphatase activity"/>
    <property type="evidence" value="ECO:0007669"/>
    <property type="project" value="InterPro"/>
</dbReference>
<dbReference type="InterPro" id="IPR036412">
    <property type="entry name" value="HAD-like_sf"/>
</dbReference>
<dbReference type="FunFam" id="3.40.50.1000:FF:000093">
    <property type="entry name" value="NLI interacting factor-like phosphatase family protein"/>
    <property type="match status" value="1"/>
</dbReference>
<dbReference type="InterPro" id="IPR023214">
    <property type="entry name" value="HAD_sf"/>
</dbReference>
<dbReference type="PANTHER" id="PTHR12210">
    <property type="entry name" value="DULLARD PROTEIN PHOSPHATASE"/>
    <property type="match status" value="1"/>
</dbReference>
<dbReference type="PROSITE" id="PS50969">
    <property type="entry name" value="FCP1"/>
    <property type="match status" value="1"/>
</dbReference>
<organism evidence="1 2">
    <name type="scientific">Macrostomum lignano</name>
    <dbReference type="NCBI Taxonomy" id="282301"/>
    <lineage>
        <taxon>Eukaryota</taxon>
        <taxon>Metazoa</taxon>
        <taxon>Spiralia</taxon>
        <taxon>Lophotrochozoa</taxon>
        <taxon>Platyhelminthes</taxon>
        <taxon>Rhabditophora</taxon>
        <taxon>Macrostomorpha</taxon>
        <taxon>Macrostomida</taxon>
        <taxon>Macrostomidae</taxon>
        <taxon>Macrostomum</taxon>
    </lineage>
</organism>
<dbReference type="Gene3D" id="3.40.50.1000">
    <property type="entry name" value="HAD superfamily/HAD-like"/>
    <property type="match status" value="1"/>
</dbReference>
<dbReference type="WBParaSite" id="maker-uti_cns_0000246-snap-gene-1.14-mRNA-1">
    <property type="protein sequence ID" value="maker-uti_cns_0000246-snap-gene-1.14-mRNA-1"/>
    <property type="gene ID" value="maker-uti_cns_0000246-snap-gene-1.14"/>
</dbReference>
<proteinExistence type="predicted"/>
<sequence>MDASSLITQVKKPESGNAEASEGNLDCLVGLSEAKSKNEQITDISVPENTATEIHSKNFPNDYRKSDCKKTRPKKQKSNKEFSAGSPSSSFGSRLLAQLFCCFGLGHVPDYNLASSADEEVIVNHSKLLPAEEDEAADPQSKLVKLDIEEQPDDDLFAFSDLGGLLPAEVPDFSGRICAVIDLDETLVHSSFQCPDEPDFSIEVEVEGVQHQIYVLKRPFVDEFLHRVGQLFECVLFTASMGKYADPVCDALDPNGSIHHRLFREACVYHCDSYVKDLATLGRPVDRCFIMDNSPASYMFNVDNAIHVNTWTGEPDDTELRDLIPYLERLASSDSVAEFLRNNPSPTGAPVSMAQFAVAMRMHSFSSES</sequence>
<dbReference type="Proteomes" id="UP000095280">
    <property type="component" value="Unplaced"/>
</dbReference>